<dbReference type="Proteomes" id="UP000594262">
    <property type="component" value="Unplaced"/>
</dbReference>
<evidence type="ECO:0000313" key="4">
    <source>
        <dbReference type="Proteomes" id="UP000594262"/>
    </source>
</evidence>
<evidence type="ECO:0000313" key="3">
    <source>
        <dbReference type="EnsemblMetazoa" id="CLYHEMP007427.1"/>
    </source>
</evidence>
<dbReference type="SUPFAM" id="SSF56219">
    <property type="entry name" value="DNase I-like"/>
    <property type="match status" value="1"/>
</dbReference>
<dbReference type="CDD" id="cd01650">
    <property type="entry name" value="RT_nLTR_like"/>
    <property type="match status" value="1"/>
</dbReference>
<dbReference type="GO" id="GO:0003824">
    <property type="term" value="F:catalytic activity"/>
    <property type="evidence" value="ECO:0007669"/>
    <property type="project" value="InterPro"/>
</dbReference>
<dbReference type="SUPFAM" id="SSF56672">
    <property type="entry name" value="DNA/RNA polymerases"/>
    <property type="match status" value="1"/>
</dbReference>
<proteinExistence type="predicted"/>
<name>A0A7M5VBU0_9CNID</name>
<dbReference type="InterPro" id="IPR000477">
    <property type="entry name" value="RT_dom"/>
</dbReference>
<dbReference type="Gene3D" id="3.60.10.10">
    <property type="entry name" value="Endonuclease/exonuclease/phosphatase"/>
    <property type="match status" value="1"/>
</dbReference>
<dbReference type="AlphaFoldDB" id="A0A7M5VBU0"/>
<dbReference type="InterPro" id="IPR043502">
    <property type="entry name" value="DNA/RNA_pol_sf"/>
</dbReference>
<dbReference type="Pfam" id="PF00078">
    <property type="entry name" value="RVT_1"/>
    <property type="match status" value="1"/>
</dbReference>
<accession>A0A7M5VBU0</accession>
<feature type="domain" description="Reverse transcriptase" evidence="2">
    <location>
        <begin position="496"/>
        <end position="761"/>
    </location>
</feature>
<dbReference type="PANTHER" id="PTHR47027:SF20">
    <property type="entry name" value="REVERSE TRANSCRIPTASE-LIKE PROTEIN WITH RNA-DIRECTED DNA POLYMERASE DOMAIN"/>
    <property type="match status" value="1"/>
</dbReference>
<dbReference type="PANTHER" id="PTHR47027">
    <property type="entry name" value="REVERSE TRANSCRIPTASE DOMAIN-CONTAINING PROTEIN"/>
    <property type="match status" value="1"/>
</dbReference>
<dbReference type="OrthoDB" id="6776014at2759"/>
<sequence>MSSVLSIVDERRPDMIILIETWLDESEKFEIKGYKPYRNDRRTSNGGGVLIAVKEHLEPITKKVSMTKGNLESLWITLNNKRHKIKIGAVYIPKENIGRNKLEEAFKEIEKEVELGIIGDFQTMVVGDTNSKIESEGESVGGKIQKEMVERLNFTITNETDKCQGKWTRIEGECKSRLDYVMTCERAENSIISMQIDEAKIWTPCRLKKQNGEIRQIYSDHTAIMVECNWTIGECGKKKQQYTRHGPAEMKRFEEMLKDKKFKEVLNNAKEGMSRRYEQWSEMVAQAYENAGKKVTPRNGQSKEERLLNQKYKNLRKIQNQQGEDKNLTEEIQKVKEEILEAEGRRINNTVVRAVQEMKKKNGGIDQAKFWEIHKKITQRRRETQTTSIKDKEGNRKDDKQEVLKVYKEFYEELLTPKEYTTERGKQQERLIAENFEEIIKTATKQKPMEITTMTINRIIEKLKKRKAPDREQWRNEMLIGGGTEIEEHLRIIFNQISNGEEIPQAWQQVKIKSIHKKGSTLEMNNRRGIFITNVVSKVWEKVLLERMNQTMKIDINQNGGQKGRGTLDNLMAILSIQQMAKHRETYIVFADAKKCFDRLWLKDCIKDLKDAGVREAEARQVFKLNKKCQIIIDTPVGSTQEIEIGEIVKQGTVLGPQLCCASTMMVNKVGPGIVTSMAPGLQVNALAYVDDIAGAGSKLAAENTLKALKEMEETKKFTFSTSKTKILHIGKKKNEEELSFELREGMVRECQEYKYLGTWLNQKGNFSRQLQEIEQRAGKIAGVINCHGQKAISMELATKLFLYTETGTNSIFGDVELWPALTKTDWESLESIHTSNIKKFLGLPVTTPSWGVLAETGIWPIKATINYKRLMVLHNIVNGKERLAKTIVESQMTRKYDEESWYSATWRIAEKLKIPGELRGLPKSNWKRQVKEATRKEIQEEVRREIKTKKKLRFLTNFEEKTYLNVNTQADANLLLRVRLNMIKAKANYGDKGTCRFCSKEEESTEHLGECEEIDAEKVTVDEIKSGNQESLKKVVRRYRMVEKMLQVEEKGGDAIYGKSRN</sequence>
<reference evidence="3" key="1">
    <citation type="submission" date="2021-01" db="UniProtKB">
        <authorList>
            <consortium name="EnsemblMetazoa"/>
        </authorList>
    </citation>
    <scope>IDENTIFICATION</scope>
</reference>
<evidence type="ECO:0000256" key="1">
    <source>
        <dbReference type="SAM" id="Coils"/>
    </source>
</evidence>
<keyword evidence="4" id="KW-1185">Reference proteome</keyword>
<evidence type="ECO:0000259" key="2">
    <source>
        <dbReference type="PROSITE" id="PS50878"/>
    </source>
</evidence>
<dbReference type="InterPro" id="IPR005135">
    <property type="entry name" value="Endo/exonuclease/phosphatase"/>
</dbReference>
<dbReference type="PROSITE" id="PS50878">
    <property type="entry name" value="RT_POL"/>
    <property type="match status" value="1"/>
</dbReference>
<protein>
    <recommendedName>
        <fullName evidence="2">Reverse transcriptase domain-containing protein</fullName>
    </recommendedName>
</protein>
<feature type="coiled-coil region" evidence="1">
    <location>
        <begin position="318"/>
        <end position="345"/>
    </location>
</feature>
<dbReference type="EnsemblMetazoa" id="CLYHEMT007427.1">
    <property type="protein sequence ID" value="CLYHEMP007427.1"/>
    <property type="gene ID" value="CLYHEMG007427"/>
</dbReference>
<keyword evidence="1" id="KW-0175">Coiled coil</keyword>
<dbReference type="Pfam" id="PF03372">
    <property type="entry name" value="Exo_endo_phos"/>
    <property type="match status" value="1"/>
</dbReference>
<organism evidence="3 4">
    <name type="scientific">Clytia hemisphaerica</name>
    <dbReference type="NCBI Taxonomy" id="252671"/>
    <lineage>
        <taxon>Eukaryota</taxon>
        <taxon>Metazoa</taxon>
        <taxon>Cnidaria</taxon>
        <taxon>Hydrozoa</taxon>
        <taxon>Hydroidolina</taxon>
        <taxon>Leptothecata</taxon>
        <taxon>Obeliida</taxon>
        <taxon>Clytiidae</taxon>
        <taxon>Clytia</taxon>
    </lineage>
</organism>
<dbReference type="InterPro" id="IPR036691">
    <property type="entry name" value="Endo/exonu/phosph_ase_sf"/>
</dbReference>